<dbReference type="EMBL" id="JBANAX010000638">
    <property type="protein sequence ID" value="KAL1199603.1"/>
    <property type="molecule type" value="Genomic_DNA"/>
</dbReference>
<protein>
    <submittedName>
        <fullName evidence="4">G-type lectin S-receptor-like serine/threonine-protein kinase</fullName>
    </submittedName>
</protein>
<dbReference type="Proteomes" id="UP001558713">
    <property type="component" value="Unassembled WGS sequence"/>
</dbReference>
<evidence type="ECO:0000256" key="1">
    <source>
        <dbReference type="ARBA" id="ARBA00022729"/>
    </source>
</evidence>
<evidence type="ECO:0000313" key="4">
    <source>
        <dbReference type="EMBL" id="KAL1199603.1"/>
    </source>
</evidence>
<dbReference type="AlphaFoldDB" id="A0ABD0ZY99"/>
<sequence length="224" mass="25863">MEPRNKFLTSWNTFEDPSPGRYSLKVDPITRNSLIIVLNVSKSYWSSEAWDDRLRIFKEDTDLRFGGNLSFNVKESCITDSVRNQTTPFRLVMDISGQLKVYNWLEKNKMWDSPWSVPNQKCKVYGYCGSFVICNEHSSCKCIPTFRRPYSLDSNDSSGSCVSEINLTNQCGKDIDKFLPLQNMKLPNDPEEKQTFTSCESACLAYCYCKAYAYDGNRCLIWTK</sequence>
<feature type="domain" description="Apple" evidence="3">
    <location>
        <begin position="171"/>
        <end position="224"/>
    </location>
</feature>
<dbReference type="PROSITE" id="PS50948">
    <property type="entry name" value="PAN"/>
    <property type="match status" value="1"/>
</dbReference>
<evidence type="ECO:0000259" key="3">
    <source>
        <dbReference type="PROSITE" id="PS50948"/>
    </source>
</evidence>
<dbReference type="CDD" id="cd01098">
    <property type="entry name" value="PAN_AP_plant"/>
    <property type="match status" value="1"/>
</dbReference>
<proteinExistence type="predicted"/>
<accession>A0ABD0ZY99</accession>
<dbReference type="PANTHER" id="PTHR32444:SF247">
    <property type="entry name" value="OS01G0958200 PROTEIN"/>
    <property type="match status" value="1"/>
</dbReference>
<keyword evidence="1" id="KW-0732">Signal</keyword>
<evidence type="ECO:0000313" key="5">
    <source>
        <dbReference type="Proteomes" id="UP001558713"/>
    </source>
</evidence>
<comment type="caution">
    <text evidence="4">The sequence shown here is derived from an EMBL/GenBank/DDBJ whole genome shotgun (WGS) entry which is preliminary data.</text>
</comment>
<reference evidence="4 5" key="1">
    <citation type="submission" date="2024-04" db="EMBL/GenBank/DDBJ databases">
        <title>Genome assembly C_amara_ONT_v2.</title>
        <authorList>
            <person name="Yant L."/>
            <person name="Moore C."/>
            <person name="Slenker M."/>
        </authorList>
    </citation>
    <scope>NUCLEOTIDE SEQUENCE [LARGE SCALE GENOMIC DNA]</scope>
    <source>
        <tissue evidence="4">Leaf</tissue>
    </source>
</reference>
<dbReference type="InterPro" id="IPR003609">
    <property type="entry name" value="Pan_app"/>
</dbReference>
<name>A0ABD0ZY99_CARAN</name>
<dbReference type="InterPro" id="IPR000858">
    <property type="entry name" value="S_locus_glycoprot_dom"/>
</dbReference>
<evidence type="ECO:0000256" key="2">
    <source>
        <dbReference type="ARBA" id="ARBA00023157"/>
    </source>
</evidence>
<dbReference type="Pfam" id="PF00954">
    <property type="entry name" value="S_locus_glycop"/>
    <property type="match status" value="1"/>
</dbReference>
<keyword evidence="2" id="KW-1015">Disulfide bond</keyword>
<gene>
    <name evidence="4" type="ORF">V5N11_019368</name>
</gene>
<dbReference type="PANTHER" id="PTHR32444">
    <property type="entry name" value="BULB-TYPE LECTIN DOMAIN-CONTAINING PROTEIN"/>
    <property type="match status" value="1"/>
</dbReference>
<keyword evidence="5" id="KW-1185">Reference proteome</keyword>
<dbReference type="Pfam" id="PF08276">
    <property type="entry name" value="PAN_2"/>
    <property type="match status" value="1"/>
</dbReference>
<organism evidence="4 5">
    <name type="scientific">Cardamine amara subsp. amara</name>
    <dbReference type="NCBI Taxonomy" id="228776"/>
    <lineage>
        <taxon>Eukaryota</taxon>
        <taxon>Viridiplantae</taxon>
        <taxon>Streptophyta</taxon>
        <taxon>Embryophyta</taxon>
        <taxon>Tracheophyta</taxon>
        <taxon>Spermatophyta</taxon>
        <taxon>Magnoliopsida</taxon>
        <taxon>eudicotyledons</taxon>
        <taxon>Gunneridae</taxon>
        <taxon>Pentapetalae</taxon>
        <taxon>rosids</taxon>
        <taxon>malvids</taxon>
        <taxon>Brassicales</taxon>
        <taxon>Brassicaceae</taxon>
        <taxon>Cardamineae</taxon>
        <taxon>Cardamine</taxon>
    </lineage>
</organism>